<dbReference type="Pfam" id="PF00106">
    <property type="entry name" value="adh_short"/>
    <property type="match status" value="1"/>
</dbReference>
<keyword evidence="4" id="KW-1185">Reference proteome</keyword>
<evidence type="ECO:0000256" key="1">
    <source>
        <dbReference type="ARBA" id="ARBA00006484"/>
    </source>
</evidence>
<dbReference type="EMBL" id="JAKWFO010000005">
    <property type="protein sequence ID" value="KAI9635677.1"/>
    <property type="molecule type" value="Genomic_DNA"/>
</dbReference>
<evidence type="ECO:0008006" key="5">
    <source>
        <dbReference type="Google" id="ProtNLM"/>
    </source>
</evidence>
<dbReference type="GeneID" id="77732107"/>
<protein>
    <recommendedName>
        <fullName evidence="5">NAD(P)-binding protein</fullName>
    </recommendedName>
</protein>
<dbReference type="PANTHER" id="PTHR24320">
    <property type="entry name" value="RETINOL DEHYDROGENASE"/>
    <property type="match status" value="1"/>
</dbReference>
<dbReference type="InterPro" id="IPR002347">
    <property type="entry name" value="SDR_fam"/>
</dbReference>
<dbReference type="SUPFAM" id="SSF51735">
    <property type="entry name" value="NAD(P)-binding Rossmann-fold domains"/>
    <property type="match status" value="1"/>
</dbReference>
<gene>
    <name evidence="3" type="ORF">MKK02DRAFT_44375</name>
</gene>
<name>A0AA38H824_9TREE</name>
<dbReference type="Gene3D" id="3.40.50.720">
    <property type="entry name" value="NAD(P)-binding Rossmann-like Domain"/>
    <property type="match status" value="1"/>
</dbReference>
<comment type="similarity">
    <text evidence="1">Belongs to the short-chain dehydrogenases/reductases (SDR) family.</text>
</comment>
<dbReference type="AlphaFoldDB" id="A0AA38H824"/>
<evidence type="ECO:0000256" key="2">
    <source>
        <dbReference type="ARBA" id="ARBA00023002"/>
    </source>
</evidence>
<evidence type="ECO:0000313" key="3">
    <source>
        <dbReference type="EMBL" id="KAI9635677.1"/>
    </source>
</evidence>
<dbReference type="GO" id="GO:0016491">
    <property type="term" value="F:oxidoreductase activity"/>
    <property type="evidence" value="ECO:0007669"/>
    <property type="project" value="UniProtKB-KW"/>
</dbReference>
<comment type="caution">
    <text evidence="3">The sequence shown here is derived from an EMBL/GenBank/DDBJ whole genome shotgun (WGS) entry which is preliminary data.</text>
</comment>
<keyword evidence="2" id="KW-0560">Oxidoreductase</keyword>
<proteinExistence type="inferred from homology"/>
<dbReference type="RefSeq" id="XP_052945454.1">
    <property type="nucleotide sequence ID" value="XM_053092902.1"/>
</dbReference>
<dbReference type="PRINTS" id="PR00081">
    <property type="entry name" value="GDHRDH"/>
</dbReference>
<reference evidence="3" key="1">
    <citation type="journal article" date="2022" name="G3 (Bethesda)">
        <title>High quality genome of the basidiomycete yeast Dioszegia hungarica PDD-24b-2 isolated from cloud water.</title>
        <authorList>
            <person name="Jarrige D."/>
            <person name="Haridas S."/>
            <person name="Bleykasten-Grosshans C."/>
            <person name="Joly M."/>
            <person name="Nadalig T."/>
            <person name="Sancelme M."/>
            <person name="Vuilleumier S."/>
            <person name="Grigoriev I.V."/>
            <person name="Amato P."/>
            <person name="Bringel F."/>
        </authorList>
    </citation>
    <scope>NUCLEOTIDE SEQUENCE</scope>
    <source>
        <strain evidence="3">PDD-24b-2</strain>
    </source>
</reference>
<evidence type="ECO:0000313" key="4">
    <source>
        <dbReference type="Proteomes" id="UP001164286"/>
    </source>
</evidence>
<dbReference type="InterPro" id="IPR036291">
    <property type="entry name" value="NAD(P)-bd_dom_sf"/>
</dbReference>
<dbReference type="PANTHER" id="PTHR24320:SF152">
    <property type="entry name" value="SHORT-CHAIN DEHYDROGENASE_REDUCTASE FAMILY PROTEIN"/>
    <property type="match status" value="1"/>
</dbReference>
<accession>A0AA38H824</accession>
<sequence length="352" mass="38119">MSQDQGRHYSQLAFIKDHMFASFSAPKVDLTGRTVLVTGGNTGLGYAAVLHFARSNASRIIITSRSLQRAQAAAEQVHKDVPSYRGIVDVMRLDLASWSSTIAFCKALNSDPGRLDIIVANAGVKTDTYQQTADGYEGALQINGLATALMCLLCLPKLGETAGMEVPAGSKGMKPTLTIVASDVHHWAKFPQANAPGSLIEALNDPDQFISFDERYNVSKLLSIYNAREIAKLPAVTSGKVLVNSVGPGMVVSALRDGMGPFTAWLINAMSWSAEKGTRNFLWAATQPTAPGAYVTHCKETPPSLFIVSAKGKKTQEKYWRECLAIFRQLGGRGAGQGALDIDDRERHAFRW</sequence>
<organism evidence="3 4">
    <name type="scientific">Dioszegia hungarica</name>
    <dbReference type="NCBI Taxonomy" id="4972"/>
    <lineage>
        <taxon>Eukaryota</taxon>
        <taxon>Fungi</taxon>
        <taxon>Dikarya</taxon>
        <taxon>Basidiomycota</taxon>
        <taxon>Agaricomycotina</taxon>
        <taxon>Tremellomycetes</taxon>
        <taxon>Tremellales</taxon>
        <taxon>Bulleribasidiaceae</taxon>
        <taxon>Dioszegia</taxon>
    </lineage>
</organism>
<dbReference type="Proteomes" id="UP001164286">
    <property type="component" value="Unassembled WGS sequence"/>
</dbReference>